<evidence type="ECO:0000313" key="6">
    <source>
        <dbReference type="EMBL" id="ADZ90786.1"/>
    </source>
</evidence>
<dbReference type="InterPro" id="IPR036388">
    <property type="entry name" value="WH-like_DNA-bd_sf"/>
</dbReference>
<dbReference type="eggNOG" id="COG0583">
    <property type="taxonomic scope" value="Bacteria"/>
</dbReference>
<dbReference type="Gene3D" id="3.40.190.290">
    <property type="match status" value="1"/>
</dbReference>
<dbReference type="PANTHER" id="PTHR30126:SF40">
    <property type="entry name" value="HTH-TYPE TRANSCRIPTIONAL REGULATOR GLTR"/>
    <property type="match status" value="1"/>
</dbReference>
<dbReference type="Pfam" id="PF03466">
    <property type="entry name" value="LysR_substrate"/>
    <property type="match status" value="1"/>
</dbReference>
<proteinExistence type="inferred from homology"/>
<dbReference type="InterPro" id="IPR036390">
    <property type="entry name" value="WH_DNA-bd_sf"/>
</dbReference>
<dbReference type="GO" id="GO:0000976">
    <property type="term" value="F:transcription cis-regulatory region binding"/>
    <property type="evidence" value="ECO:0007669"/>
    <property type="project" value="TreeGrafter"/>
</dbReference>
<evidence type="ECO:0000313" key="7">
    <source>
        <dbReference type="Proteomes" id="UP000001062"/>
    </source>
</evidence>
<comment type="similarity">
    <text evidence="1">Belongs to the LysR transcriptional regulatory family.</text>
</comment>
<dbReference type="EMBL" id="CP002583">
    <property type="protein sequence ID" value="ADZ90786.1"/>
    <property type="molecule type" value="Genomic_DNA"/>
</dbReference>
<dbReference type="STRING" id="717774.Marme_1520"/>
<evidence type="ECO:0000256" key="4">
    <source>
        <dbReference type="ARBA" id="ARBA00023163"/>
    </source>
</evidence>
<keyword evidence="2" id="KW-0805">Transcription regulation</keyword>
<dbReference type="Gene3D" id="1.10.10.10">
    <property type="entry name" value="Winged helix-like DNA-binding domain superfamily/Winged helix DNA-binding domain"/>
    <property type="match status" value="1"/>
</dbReference>
<feature type="domain" description="HTH lysR-type" evidence="5">
    <location>
        <begin position="1"/>
        <end position="58"/>
    </location>
</feature>
<dbReference type="InterPro" id="IPR000847">
    <property type="entry name" value="LysR_HTH_N"/>
</dbReference>
<dbReference type="InterPro" id="IPR005119">
    <property type="entry name" value="LysR_subst-bd"/>
</dbReference>
<dbReference type="Pfam" id="PF00126">
    <property type="entry name" value="HTH_1"/>
    <property type="match status" value="1"/>
</dbReference>
<protein>
    <submittedName>
        <fullName evidence="6">Transcriptional regulator, LysR family</fullName>
    </submittedName>
</protein>
<dbReference type="PATRIC" id="fig|717774.3.peg.1579"/>
<evidence type="ECO:0000256" key="3">
    <source>
        <dbReference type="ARBA" id="ARBA00023125"/>
    </source>
</evidence>
<organism evidence="6 7">
    <name type="scientific">Marinomonas mediterranea (strain ATCC 700492 / JCM 21426 / NBRC 103028 / MMB-1)</name>
    <dbReference type="NCBI Taxonomy" id="717774"/>
    <lineage>
        <taxon>Bacteria</taxon>
        <taxon>Pseudomonadati</taxon>
        <taxon>Pseudomonadota</taxon>
        <taxon>Gammaproteobacteria</taxon>
        <taxon>Oceanospirillales</taxon>
        <taxon>Oceanospirillaceae</taxon>
        <taxon>Marinomonas</taxon>
    </lineage>
</organism>
<accession>F2JY50</accession>
<sequence>MDINDLSVFVAVIEQNGITPAAKHLHRVPSNITARIQKLEEELGQSLFFREKNRLKPNNAGLKLLGHAKQILKLQHHALQDLTDQEPSGLLRLGSMENNAASRLPYILSHFHKQYDRVEMELKTGASGQLVEMVLSGALDIAFVSDPPSDTRLEKAFCFDEELVMILPLEYAHLPLPEKLTMVGYNRGCSYRARLENWFKRNSHICDRVIEIPSHYTMISCVIAGMGVGIVPKSVLALHHFKGEFIERKIESELAIATTYLVWRKDNVGGAINAFLHSIKSNQASHMHKVS</sequence>
<keyword evidence="3" id="KW-0238">DNA-binding</keyword>
<reference evidence="6 7" key="1">
    <citation type="journal article" date="2012" name="Stand. Genomic Sci.">
        <title>Complete genome sequence of the melanogenic marine bacterium Marinomonas mediterranea type strain (MMB-1(T)).</title>
        <authorList>
            <person name="Lucas-Elio P."/>
            <person name="Goodwin L."/>
            <person name="Woyke T."/>
            <person name="Pitluck S."/>
            <person name="Nolan M."/>
            <person name="Kyrpides N.C."/>
            <person name="Detter J.C."/>
            <person name="Copeland A."/>
            <person name="Teshima H."/>
            <person name="Bruce D."/>
            <person name="Detter C."/>
            <person name="Tapia R."/>
            <person name="Han S."/>
            <person name="Land M.L."/>
            <person name="Ivanova N."/>
            <person name="Mikhailova N."/>
            <person name="Johnston A.W."/>
            <person name="Sanchez-Amat A."/>
        </authorList>
    </citation>
    <scope>NUCLEOTIDE SEQUENCE [LARGE SCALE GENOMIC DNA]</scope>
    <source>
        <strain evidence="7">ATCC 700492 / JCM 21426 / NBRC 103028 / MMB-1</strain>
    </source>
</reference>
<gene>
    <name evidence="6" type="ordered locus">Marme_1520</name>
</gene>
<evidence type="ECO:0000256" key="1">
    <source>
        <dbReference type="ARBA" id="ARBA00009437"/>
    </source>
</evidence>
<dbReference type="RefSeq" id="WP_013660691.1">
    <property type="nucleotide sequence ID" value="NC_015276.1"/>
</dbReference>
<dbReference type="SUPFAM" id="SSF53850">
    <property type="entry name" value="Periplasmic binding protein-like II"/>
    <property type="match status" value="1"/>
</dbReference>
<dbReference type="OrthoDB" id="464481at2"/>
<dbReference type="AlphaFoldDB" id="F2JY50"/>
<dbReference type="HOGENOM" id="CLU_039613_6_1_6"/>
<dbReference type="GO" id="GO:0003700">
    <property type="term" value="F:DNA-binding transcription factor activity"/>
    <property type="evidence" value="ECO:0007669"/>
    <property type="project" value="InterPro"/>
</dbReference>
<dbReference type="KEGG" id="mme:Marme_1520"/>
<keyword evidence="7" id="KW-1185">Reference proteome</keyword>
<dbReference type="PROSITE" id="PS50931">
    <property type="entry name" value="HTH_LYSR"/>
    <property type="match status" value="1"/>
</dbReference>
<dbReference type="PANTHER" id="PTHR30126">
    <property type="entry name" value="HTH-TYPE TRANSCRIPTIONAL REGULATOR"/>
    <property type="match status" value="1"/>
</dbReference>
<evidence type="ECO:0000259" key="5">
    <source>
        <dbReference type="PROSITE" id="PS50931"/>
    </source>
</evidence>
<dbReference type="SUPFAM" id="SSF46785">
    <property type="entry name" value="Winged helix' DNA-binding domain"/>
    <property type="match status" value="1"/>
</dbReference>
<name>F2JY50_MARM1</name>
<evidence type="ECO:0000256" key="2">
    <source>
        <dbReference type="ARBA" id="ARBA00023015"/>
    </source>
</evidence>
<dbReference type="Proteomes" id="UP000001062">
    <property type="component" value="Chromosome"/>
</dbReference>
<keyword evidence="4" id="KW-0804">Transcription</keyword>